<dbReference type="InterPro" id="IPR013332">
    <property type="entry name" value="KPR_N"/>
</dbReference>
<feature type="domain" description="Ketopantoate reductase N-terminal" evidence="4">
    <location>
        <begin position="3"/>
        <end position="140"/>
    </location>
</feature>
<dbReference type="PANTHER" id="PTHR43765">
    <property type="entry name" value="2-DEHYDROPANTOATE 2-REDUCTASE-RELATED"/>
    <property type="match status" value="1"/>
</dbReference>
<dbReference type="PANTHER" id="PTHR43765:SF2">
    <property type="entry name" value="2-DEHYDROPANTOATE 2-REDUCTASE"/>
    <property type="match status" value="1"/>
</dbReference>
<evidence type="ECO:0000256" key="1">
    <source>
        <dbReference type="ARBA" id="ARBA00007870"/>
    </source>
</evidence>
<dbReference type="InterPro" id="IPR050838">
    <property type="entry name" value="Ketopantoate_reductase"/>
</dbReference>
<evidence type="ECO:0000256" key="3">
    <source>
        <dbReference type="ARBA" id="ARBA00023002"/>
    </source>
</evidence>
<dbReference type="InterPro" id="IPR013752">
    <property type="entry name" value="KPA_reductase"/>
</dbReference>
<dbReference type="AlphaFoldDB" id="A0AAD7KLI7"/>
<evidence type="ECO:0000313" key="7">
    <source>
        <dbReference type="Proteomes" id="UP001215598"/>
    </source>
</evidence>
<evidence type="ECO:0000256" key="2">
    <source>
        <dbReference type="ARBA" id="ARBA00022857"/>
    </source>
</evidence>
<dbReference type="Pfam" id="PF02558">
    <property type="entry name" value="ApbA"/>
    <property type="match status" value="1"/>
</dbReference>
<dbReference type="GO" id="GO:0005739">
    <property type="term" value="C:mitochondrion"/>
    <property type="evidence" value="ECO:0007669"/>
    <property type="project" value="TreeGrafter"/>
</dbReference>
<accession>A0AAD7KLI7</accession>
<dbReference type="InterPro" id="IPR008927">
    <property type="entry name" value="6-PGluconate_DH-like_C_sf"/>
</dbReference>
<dbReference type="GO" id="GO:0050661">
    <property type="term" value="F:NADP binding"/>
    <property type="evidence" value="ECO:0007669"/>
    <property type="project" value="TreeGrafter"/>
</dbReference>
<gene>
    <name evidence="6" type="ORF">B0H16DRAFT_1490595</name>
</gene>
<dbReference type="InterPro" id="IPR013328">
    <property type="entry name" value="6PGD_dom2"/>
</dbReference>
<evidence type="ECO:0000259" key="4">
    <source>
        <dbReference type="Pfam" id="PF02558"/>
    </source>
</evidence>
<feature type="domain" description="Ketopantoate reductase C-terminal" evidence="5">
    <location>
        <begin position="242"/>
        <end position="383"/>
    </location>
</feature>
<dbReference type="Gene3D" id="1.10.1040.10">
    <property type="entry name" value="N-(1-d-carboxylethyl)-l-norvaline Dehydrogenase, domain 2"/>
    <property type="match status" value="1"/>
</dbReference>
<comment type="similarity">
    <text evidence="1">Belongs to the ketopantoate reductase family.</text>
</comment>
<dbReference type="Proteomes" id="UP001215598">
    <property type="component" value="Unassembled WGS sequence"/>
</dbReference>
<dbReference type="SUPFAM" id="SSF48179">
    <property type="entry name" value="6-phosphogluconate dehydrogenase C-terminal domain-like"/>
    <property type="match status" value="1"/>
</dbReference>
<organism evidence="6 7">
    <name type="scientific">Mycena metata</name>
    <dbReference type="NCBI Taxonomy" id="1033252"/>
    <lineage>
        <taxon>Eukaryota</taxon>
        <taxon>Fungi</taxon>
        <taxon>Dikarya</taxon>
        <taxon>Basidiomycota</taxon>
        <taxon>Agaricomycotina</taxon>
        <taxon>Agaricomycetes</taxon>
        <taxon>Agaricomycetidae</taxon>
        <taxon>Agaricales</taxon>
        <taxon>Marasmiineae</taxon>
        <taxon>Mycenaceae</taxon>
        <taxon>Mycena</taxon>
    </lineage>
</organism>
<reference evidence="6" key="1">
    <citation type="submission" date="2023-03" db="EMBL/GenBank/DDBJ databases">
        <title>Massive genome expansion in bonnet fungi (Mycena s.s.) driven by repeated elements and novel gene families across ecological guilds.</title>
        <authorList>
            <consortium name="Lawrence Berkeley National Laboratory"/>
            <person name="Harder C.B."/>
            <person name="Miyauchi S."/>
            <person name="Viragh M."/>
            <person name="Kuo A."/>
            <person name="Thoen E."/>
            <person name="Andreopoulos B."/>
            <person name="Lu D."/>
            <person name="Skrede I."/>
            <person name="Drula E."/>
            <person name="Henrissat B."/>
            <person name="Morin E."/>
            <person name="Kohler A."/>
            <person name="Barry K."/>
            <person name="LaButti K."/>
            <person name="Morin E."/>
            <person name="Salamov A."/>
            <person name="Lipzen A."/>
            <person name="Mereny Z."/>
            <person name="Hegedus B."/>
            <person name="Baldrian P."/>
            <person name="Stursova M."/>
            <person name="Weitz H."/>
            <person name="Taylor A."/>
            <person name="Grigoriev I.V."/>
            <person name="Nagy L.G."/>
            <person name="Martin F."/>
            <person name="Kauserud H."/>
        </authorList>
    </citation>
    <scope>NUCLEOTIDE SEQUENCE</scope>
    <source>
        <strain evidence="6">CBHHK182m</strain>
    </source>
</reference>
<dbReference type="Pfam" id="PF08546">
    <property type="entry name" value="ApbA_C"/>
    <property type="match status" value="1"/>
</dbReference>
<dbReference type="SUPFAM" id="SSF51735">
    <property type="entry name" value="NAD(P)-binding Rossmann-fold domains"/>
    <property type="match status" value="1"/>
</dbReference>
<keyword evidence="2" id="KW-0521">NADP</keyword>
<comment type="caution">
    <text evidence="6">The sequence shown here is derived from an EMBL/GenBank/DDBJ whole genome shotgun (WGS) entry which is preliminary data.</text>
</comment>
<evidence type="ECO:0000259" key="5">
    <source>
        <dbReference type="Pfam" id="PF08546"/>
    </source>
</evidence>
<dbReference type="InterPro" id="IPR036291">
    <property type="entry name" value="NAD(P)-bd_dom_sf"/>
</dbReference>
<dbReference type="GO" id="GO:0008677">
    <property type="term" value="F:2-dehydropantoate 2-reductase activity"/>
    <property type="evidence" value="ECO:0007669"/>
    <property type="project" value="TreeGrafter"/>
</dbReference>
<keyword evidence="3" id="KW-0560">Oxidoreductase</keyword>
<sequence>MRFHVVGTGTLGSLVAHHLRRITPSDHSITLLHRKTKDARRGAPAIHVETMGSRAVVSSTGFDRESYHGNSEAIESLIVTSRPSATVESIRQLAPRLSPNCTIVLLQNGLAVYDEIIQTVFRNSHQRPHFILASTTHQTMFNTRTELRGRGRGPRLFHSTTGTLEFALLPDSFGRDFEAGFTDPAVHASARVPRLTDITSAQDDLFFERYRSLRNTVAALLMAESLGTQWSPLARVQLLLRRALAVDSVIHPLTALMGCRTYDIFATTESMRIAERISQEASNVFEAQLCAETKAWMAANGSQQIEGALGIARLPRALEPESLVQECLRVSRTSHLAISTMLDAIRTGRRTEIEFLNGYLVKLGQTYNVQMPTTSTMYDLVQMRRYFPLDQIV</sequence>
<name>A0AAD7KLI7_9AGAR</name>
<proteinExistence type="inferred from homology"/>
<keyword evidence="7" id="KW-1185">Reference proteome</keyword>
<protein>
    <submittedName>
        <fullName evidence="6">Ketopantoate reductase-like protein</fullName>
    </submittedName>
</protein>
<evidence type="ECO:0000313" key="6">
    <source>
        <dbReference type="EMBL" id="KAJ7786476.1"/>
    </source>
</evidence>
<dbReference type="Gene3D" id="3.40.50.720">
    <property type="entry name" value="NAD(P)-binding Rossmann-like Domain"/>
    <property type="match status" value="1"/>
</dbReference>
<dbReference type="EMBL" id="JARKIB010000001">
    <property type="protein sequence ID" value="KAJ7786476.1"/>
    <property type="molecule type" value="Genomic_DNA"/>
</dbReference>